<evidence type="ECO:0000313" key="3">
    <source>
        <dbReference type="Proteomes" id="UP000006919"/>
    </source>
</evidence>
<dbReference type="Proteomes" id="UP000006919">
    <property type="component" value="Chromosome"/>
</dbReference>
<dbReference type="HOGENOM" id="CLU_1427049_0_0_9"/>
<dbReference type="eggNOG" id="ENOG5033XG3">
    <property type="taxonomic scope" value="Bacteria"/>
</dbReference>
<proteinExistence type="predicted"/>
<feature type="transmembrane region" description="Helical" evidence="1">
    <location>
        <begin position="143"/>
        <end position="163"/>
    </location>
</feature>
<organism evidence="2 3">
    <name type="scientific">Ruminococcus albus (strain ATCC 27210 / DSM 20455 / JCM 14654 / NCDO 2250 / 7)</name>
    <dbReference type="NCBI Taxonomy" id="697329"/>
    <lineage>
        <taxon>Bacteria</taxon>
        <taxon>Bacillati</taxon>
        <taxon>Bacillota</taxon>
        <taxon>Clostridia</taxon>
        <taxon>Eubacteriales</taxon>
        <taxon>Oscillospiraceae</taxon>
        <taxon>Ruminococcus</taxon>
    </lineage>
</organism>
<name>E6UC53_RUMA7</name>
<accession>E6UC53</accession>
<keyword evidence="1" id="KW-0472">Membrane</keyword>
<protein>
    <submittedName>
        <fullName evidence="2">Uncharacterized protein</fullName>
    </submittedName>
</protein>
<dbReference type="OrthoDB" id="3035123at2"/>
<sequence precursor="true">MSVKKMRTNRRGPKEFLRKSMVSLKRSPQTIPLLSLVAGFLIYSLNLSSIADTTARINGANMGQCEFIAMLFSILAFVVFLRTFPRRKKADKVMLCLLFAMLGSLIFVDSIYMKRIVNATTRENNPIVINNSSMYINTAQTVVSLHIILICVTLGLLILLPVYSKLLRKIRTSVDVEDNGSMKALDITGD</sequence>
<dbReference type="AlphaFoldDB" id="E6UC53"/>
<feature type="transmembrane region" description="Helical" evidence="1">
    <location>
        <begin position="93"/>
        <end position="113"/>
    </location>
</feature>
<reference evidence="2 3" key="1">
    <citation type="journal article" date="2011" name="J. Bacteriol.">
        <title>Complete genome of the cellulolytic ruminal bacterium Ruminococcus albus 7.</title>
        <authorList>
            <person name="Suen G."/>
            <person name="Stevenson D.M."/>
            <person name="Bruce D.C."/>
            <person name="Chertkov O."/>
            <person name="Copeland A."/>
            <person name="Cheng J.F."/>
            <person name="Detter C."/>
            <person name="Detter J.C."/>
            <person name="Goodwin L.A."/>
            <person name="Han C.S."/>
            <person name="Hauser L.J."/>
            <person name="Ivanova N.N."/>
            <person name="Kyrpides N.C."/>
            <person name="Land M.L."/>
            <person name="Lapidus A."/>
            <person name="Lucas S."/>
            <person name="Ovchinnikova G."/>
            <person name="Pitluck S."/>
            <person name="Tapia R."/>
            <person name="Woyke T."/>
            <person name="Boyum J."/>
            <person name="Mead D."/>
            <person name="Weimer P.J."/>
        </authorList>
    </citation>
    <scope>NUCLEOTIDE SEQUENCE [LARGE SCALE GENOMIC DNA]</scope>
    <source>
        <strain evidence="3">ATCC 27210 / DSM 20455 / JCM 14654 / NCDO 2250 / 7</strain>
    </source>
</reference>
<dbReference type="STRING" id="697329.Rumal_2189"/>
<keyword evidence="1" id="KW-1133">Transmembrane helix</keyword>
<evidence type="ECO:0000256" key="1">
    <source>
        <dbReference type="SAM" id="Phobius"/>
    </source>
</evidence>
<dbReference type="EMBL" id="CP002403">
    <property type="protein sequence ID" value="ADU22675.1"/>
    <property type="molecule type" value="Genomic_DNA"/>
</dbReference>
<keyword evidence="1" id="KW-0812">Transmembrane</keyword>
<feature type="transmembrane region" description="Helical" evidence="1">
    <location>
        <begin position="61"/>
        <end position="81"/>
    </location>
</feature>
<gene>
    <name evidence="2" type="ordered locus">Rumal_2189</name>
</gene>
<dbReference type="RefSeq" id="WP_013498832.1">
    <property type="nucleotide sequence ID" value="NC_014833.1"/>
</dbReference>
<dbReference type="KEGG" id="ral:Rumal_2189"/>
<evidence type="ECO:0000313" key="2">
    <source>
        <dbReference type="EMBL" id="ADU22675.1"/>
    </source>
</evidence>